<evidence type="ECO:0000313" key="6">
    <source>
        <dbReference type="EMBL" id="GCB81927.1"/>
    </source>
</evidence>
<reference evidence="6 7" key="1">
    <citation type="journal article" date="2018" name="Nat. Ecol. Evol.">
        <title>Shark genomes provide insights into elasmobranch evolution and the origin of vertebrates.</title>
        <authorList>
            <person name="Hara Y"/>
            <person name="Yamaguchi K"/>
            <person name="Onimaru K"/>
            <person name="Kadota M"/>
            <person name="Koyanagi M"/>
            <person name="Keeley SD"/>
            <person name="Tatsumi K"/>
            <person name="Tanaka K"/>
            <person name="Motone F"/>
            <person name="Kageyama Y"/>
            <person name="Nozu R"/>
            <person name="Adachi N"/>
            <person name="Nishimura O"/>
            <person name="Nakagawa R"/>
            <person name="Tanegashima C"/>
            <person name="Kiyatake I"/>
            <person name="Matsumoto R"/>
            <person name="Murakumo K"/>
            <person name="Nishida K"/>
            <person name="Terakita A"/>
            <person name="Kuratani S"/>
            <person name="Sato K"/>
            <person name="Hyodo S Kuraku.S."/>
        </authorList>
    </citation>
    <scope>NUCLEOTIDE SEQUENCE [LARGE SCALE GENOMIC DNA]</scope>
</reference>
<dbReference type="Pfam" id="PF21355">
    <property type="entry name" value="TRAF-mep_MATH"/>
    <property type="match status" value="1"/>
</dbReference>
<evidence type="ECO:0000256" key="1">
    <source>
        <dbReference type="ARBA" id="ARBA00022499"/>
    </source>
</evidence>
<dbReference type="InterPro" id="IPR002083">
    <property type="entry name" value="MATH/TRAF_dom"/>
</dbReference>
<dbReference type="SUPFAM" id="SSF57953">
    <property type="entry name" value="Trimerization domain of TRAF"/>
    <property type="match status" value="1"/>
</dbReference>
<dbReference type="OMA" id="LENETHH"/>
<dbReference type="PANTHER" id="PTHR10131">
    <property type="entry name" value="TNF RECEPTOR ASSOCIATED FACTOR"/>
    <property type="match status" value="1"/>
</dbReference>
<keyword evidence="7" id="KW-1185">Reference proteome</keyword>
<keyword evidence="1" id="KW-1017">Isopeptide bond</keyword>
<proteinExistence type="predicted"/>
<name>A0A401Q9D5_SCYTO</name>
<protein>
    <recommendedName>
        <fullName evidence="5">MATH domain-containing protein</fullName>
    </recommendedName>
</protein>
<evidence type="ECO:0000256" key="3">
    <source>
        <dbReference type="ARBA" id="ARBA00022843"/>
    </source>
</evidence>
<dbReference type="STRING" id="75743.A0A401Q9D5"/>
<dbReference type="OrthoDB" id="6499288at2759"/>
<dbReference type="InterPro" id="IPR008974">
    <property type="entry name" value="TRAF-like"/>
</dbReference>
<dbReference type="PROSITE" id="PS50144">
    <property type="entry name" value="MATH"/>
    <property type="match status" value="1"/>
</dbReference>
<dbReference type="GO" id="GO:0043122">
    <property type="term" value="P:regulation of canonical NF-kappaB signal transduction"/>
    <property type="evidence" value="ECO:0007669"/>
    <property type="project" value="TreeGrafter"/>
</dbReference>
<evidence type="ECO:0000259" key="5">
    <source>
        <dbReference type="PROSITE" id="PS50144"/>
    </source>
</evidence>
<dbReference type="InterPro" id="IPR049342">
    <property type="entry name" value="TRAF1-6_MATH_dom"/>
</dbReference>
<dbReference type="EMBL" id="BFAA01019171">
    <property type="protein sequence ID" value="GCB81927.1"/>
    <property type="molecule type" value="Genomic_DNA"/>
</dbReference>
<dbReference type="SMART" id="SM00061">
    <property type="entry name" value="MATH"/>
    <property type="match status" value="1"/>
</dbReference>
<evidence type="ECO:0000256" key="2">
    <source>
        <dbReference type="ARBA" id="ARBA00022703"/>
    </source>
</evidence>
<keyword evidence="3" id="KW-0832">Ubl conjugation</keyword>
<evidence type="ECO:0000313" key="7">
    <source>
        <dbReference type="Proteomes" id="UP000288216"/>
    </source>
</evidence>
<keyword evidence="2" id="KW-0053">Apoptosis</keyword>
<dbReference type="GO" id="GO:0005164">
    <property type="term" value="F:tumor necrosis factor receptor binding"/>
    <property type="evidence" value="ECO:0007669"/>
    <property type="project" value="TreeGrafter"/>
</dbReference>
<comment type="caution">
    <text evidence="6">The sequence shown here is derived from an EMBL/GenBank/DDBJ whole genome shotgun (WGS) entry which is preliminary data.</text>
</comment>
<dbReference type="FunFam" id="2.60.210.10:FF:000001">
    <property type="entry name" value="TNF receptor-associated factor"/>
    <property type="match status" value="1"/>
</dbReference>
<dbReference type="Proteomes" id="UP000288216">
    <property type="component" value="Unassembled WGS sequence"/>
</dbReference>
<evidence type="ECO:0000256" key="4">
    <source>
        <dbReference type="ARBA" id="ARBA00023054"/>
    </source>
</evidence>
<dbReference type="GO" id="GO:0006915">
    <property type="term" value="P:apoptotic process"/>
    <property type="evidence" value="ECO:0007669"/>
    <property type="project" value="UniProtKB-KW"/>
</dbReference>
<dbReference type="SUPFAM" id="SSF49599">
    <property type="entry name" value="TRAF domain-like"/>
    <property type="match status" value="1"/>
</dbReference>
<dbReference type="GO" id="GO:0009898">
    <property type="term" value="C:cytoplasmic side of plasma membrane"/>
    <property type="evidence" value="ECO:0007669"/>
    <property type="project" value="TreeGrafter"/>
</dbReference>
<accession>A0A401Q9D5</accession>
<dbReference type="AlphaFoldDB" id="A0A401Q9D5"/>
<sequence>MLSVHEVRLAEFDLRFQLLETASYNGQLVWKIRDYTRQKQEAVSGKILSLYSQPFYTSPFGYKMCARVYLNGDGMGKGTHLSLFFVVMRGEYDPLLPWPFRQKVTLALLDQGPSKKHMTDMFKPDPDSTSFRKPHTDMNIASGCPLFVPQPVLENETHHYIKDDTIFIKVTVDISDALEL</sequence>
<keyword evidence="4" id="KW-0175">Coiled coil</keyword>
<dbReference type="Gene3D" id="2.60.210.10">
    <property type="entry name" value="Apoptosis, Tumor Necrosis Factor Receptor Associated Protein 2, Chain A"/>
    <property type="match status" value="1"/>
</dbReference>
<dbReference type="PANTHER" id="PTHR10131:SF153">
    <property type="entry name" value="RING-TYPE DOMAIN-CONTAINING PROTEIN"/>
    <property type="match status" value="1"/>
</dbReference>
<organism evidence="6 7">
    <name type="scientific">Scyliorhinus torazame</name>
    <name type="common">Cloudy catshark</name>
    <name type="synonym">Catulus torazame</name>
    <dbReference type="NCBI Taxonomy" id="75743"/>
    <lineage>
        <taxon>Eukaryota</taxon>
        <taxon>Metazoa</taxon>
        <taxon>Chordata</taxon>
        <taxon>Craniata</taxon>
        <taxon>Vertebrata</taxon>
        <taxon>Chondrichthyes</taxon>
        <taxon>Elasmobranchii</taxon>
        <taxon>Galeomorphii</taxon>
        <taxon>Galeoidea</taxon>
        <taxon>Carcharhiniformes</taxon>
        <taxon>Scyliorhinidae</taxon>
        <taxon>Scyliorhinus</taxon>
    </lineage>
</organism>
<gene>
    <name evidence="6" type="ORF">scyTo_0021488</name>
</gene>
<feature type="domain" description="MATH" evidence="5">
    <location>
        <begin position="25"/>
        <end position="172"/>
    </location>
</feature>